<dbReference type="SUPFAM" id="SSF88946">
    <property type="entry name" value="Sigma2 domain of RNA polymerase sigma factors"/>
    <property type="match status" value="1"/>
</dbReference>
<dbReference type="GO" id="GO:0016987">
    <property type="term" value="F:sigma factor activity"/>
    <property type="evidence" value="ECO:0007669"/>
    <property type="project" value="UniProtKB-KW"/>
</dbReference>
<protein>
    <recommendedName>
        <fullName evidence="5">RNA polymerase sigma factor</fullName>
    </recommendedName>
</protein>
<keyword evidence="4 5" id="KW-0804">Transcription</keyword>
<dbReference type="NCBIfam" id="TIGR02937">
    <property type="entry name" value="sigma70-ECF"/>
    <property type="match status" value="1"/>
</dbReference>
<keyword evidence="2 5" id="KW-0731">Sigma factor</keyword>
<evidence type="ECO:0000259" key="7">
    <source>
        <dbReference type="PROSITE" id="PS00715"/>
    </source>
</evidence>
<evidence type="ECO:0000259" key="8">
    <source>
        <dbReference type="PROSITE" id="PS00716"/>
    </source>
</evidence>
<dbReference type="Proteomes" id="UP000249818">
    <property type="component" value="Chromosome BARAN1"/>
</dbReference>
<dbReference type="InterPro" id="IPR014284">
    <property type="entry name" value="RNA_pol_sigma-70_dom"/>
</dbReference>
<evidence type="ECO:0000313" key="10">
    <source>
        <dbReference type="Proteomes" id="UP000249818"/>
    </source>
</evidence>
<feature type="compositionally biased region" description="Basic and acidic residues" evidence="6">
    <location>
        <begin position="25"/>
        <end position="34"/>
    </location>
</feature>
<evidence type="ECO:0000256" key="2">
    <source>
        <dbReference type="ARBA" id="ARBA00023082"/>
    </source>
</evidence>
<dbReference type="PROSITE" id="PS00716">
    <property type="entry name" value="SIGMA70_2"/>
    <property type="match status" value="1"/>
</dbReference>
<dbReference type="CDD" id="cd06171">
    <property type="entry name" value="Sigma70_r4"/>
    <property type="match status" value="1"/>
</dbReference>
<dbReference type="GO" id="GO:0006352">
    <property type="term" value="P:DNA-templated transcription initiation"/>
    <property type="evidence" value="ECO:0007669"/>
    <property type="project" value="InterPro"/>
</dbReference>
<accession>A0A2X3L1H1</accession>
<dbReference type="InterPro" id="IPR009042">
    <property type="entry name" value="RNA_pol_sigma70_r1_2"/>
</dbReference>
<dbReference type="Gene3D" id="1.10.601.10">
    <property type="entry name" value="RNA Polymerase Primary Sigma Factor"/>
    <property type="match status" value="2"/>
</dbReference>
<organism evidence="9 10">
    <name type="scientific">Candidatus Bipolaricaulis anaerobius</name>
    <dbReference type="NCBI Taxonomy" id="2026885"/>
    <lineage>
        <taxon>Bacteria</taxon>
        <taxon>Candidatus Bipolaricaulota</taxon>
        <taxon>Candidatus Bipolaricaulia</taxon>
        <taxon>Candidatus Bipolaricaulales</taxon>
        <taxon>Candidatus Bipolaricaulaceae</taxon>
        <taxon>Candidatus Bipolaricaulis</taxon>
    </lineage>
</organism>
<dbReference type="EMBL" id="LS483254">
    <property type="protein sequence ID" value="SQD93019.1"/>
    <property type="molecule type" value="Genomic_DNA"/>
</dbReference>
<proteinExistence type="inferred from homology"/>
<evidence type="ECO:0000256" key="3">
    <source>
        <dbReference type="ARBA" id="ARBA00023125"/>
    </source>
</evidence>
<dbReference type="OrthoDB" id="9809557at2"/>
<keyword evidence="10" id="KW-1185">Reference proteome</keyword>
<gene>
    <name evidence="9" type="primary">sigA</name>
    <name evidence="9" type="ORF">BARAN1_0995</name>
</gene>
<dbReference type="InterPro" id="IPR036388">
    <property type="entry name" value="WH-like_DNA-bd_sf"/>
</dbReference>
<keyword evidence="3 5" id="KW-0238">DNA-binding</keyword>
<comment type="similarity">
    <text evidence="5">Belongs to the sigma-70 factor family.</text>
</comment>
<dbReference type="PROSITE" id="PS00715">
    <property type="entry name" value="SIGMA70_1"/>
    <property type="match status" value="1"/>
</dbReference>
<feature type="compositionally biased region" description="Acidic residues" evidence="6">
    <location>
        <begin position="10"/>
        <end position="22"/>
    </location>
</feature>
<evidence type="ECO:0000256" key="1">
    <source>
        <dbReference type="ARBA" id="ARBA00023015"/>
    </source>
</evidence>
<dbReference type="PRINTS" id="PR00046">
    <property type="entry name" value="SIGMA70FCT"/>
</dbReference>
<dbReference type="Pfam" id="PF04545">
    <property type="entry name" value="Sigma70_r4"/>
    <property type="match status" value="1"/>
</dbReference>
<evidence type="ECO:0000256" key="6">
    <source>
        <dbReference type="SAM" id="MobiDB-lite"/>
    </source>
</evidence>
<keyword evidence="1 5" id="KW-0805">Transcription regulation</keyword>
<dbReference type="InterPro" id="IPR007630">
    <property type="entry name" value="RNA_pol_sigma70_r4"/>
</dbReference>
<evidence type="ECO:0000256" key="5">
    <source>
        <dbReference type="RuleBase" id="RU362124"/>
    </source>
</evidence>
<dbReference type="InterPro" id="IPR050239">
    <property type="entry name" value="Sigma-70_RNA_pol_init_factors"/>
</dbReference>
<feature type="domain" description="RNA polymerase sigma-70" evidence="7">
    <location>
        <begin position="98"/>
        <end position="111"/>
    </location>
</feature>
<dbReference type="InterPro" id="IPR013325">
    <property type="entry name" value="RNA_pol_sigma_r2"/>
</dbReference>
<dbReference type="KEGG" id="bana:BARAN1_0995"/>
<dbReference type="Pfam" id="PF04542">
    <property type="entry name" value="Sigma70_r2"/>
    <property type="match status" value="1"/>
</dbReference>
<dbReference type="PANTHER" id="PTHR30603">
    <property type="entry name" value="RNA POLYMERASE SIGMA FACTOR RPO"/>
    <property type="match status" value="1"/>
</dbReference>
<evidence type="ECO:0000256" key="4">
    <source>
        <dbReference type="ARBA" id="ARBA00023163"/>
    </source>
</evidence>
<comment type="function">
    <text evidence="5">Sigma factors are initiation factors that promote the attachment of RNA polymerase to specific initiation sites and are then released.</text>
</comment>
<dbReference type="FunFam" id="1.10.601.10:FF:000001">
    <property type="entry name" value="RNA polymerase sigma factor SigA"/>
    <property type="match status" value="1"/>
</dbReference>
<dbReference type="RefSeq" id="WP_122031431.1">
    <property type="nucleotide sequence ID" value="NZ_LS483254.1"/>
</dbReference>
<dbReference type="Pfam" id="PF04539">
    <property type="entry name" value="Sigma70_r3"/>
    <property type="match status" value="1"/>
</dbReference>
<dbReference type="GO" id="GO:0003677">
    <property type="term" value="F:DNA binding"/>
    <property type="evidence" value="ECO:0007669"/>
    <property type="project" value="UniProtKB-KW"/>
</dbReference>
<dbReference type="Pfam" id="PF00140">
    <property type="entry name" value="Sigma70_r1_2"/>
    <property type="match status" value="1"/>
</dbReference>
<dbReference type="PANTHER" id="PTHR30603:SF47">
    <property type="entry name" value="RNA POLYMERASE SIGMA FACTOR SIGD, CHLOROPLASTIC"/>
    <property type="match status" value="1"/>
</dbReference>
<dbReference type="InterPro" id="IPR007627">
    <property type="entry name" value="RNA_pol_sigma70_r2"/>
</dbReference>
<feature type="region of interest" description="Disordered" evidence="6">
    <location>
        <begin position="1"/>
        <end position="35"/>
    </location>
</feature>
<dbReference type="InterPro" id="IPR000943">
    <property type="entry name" value="RNA_pol_sigma70"/>
</dbReference>
<dbReference type="Gene3D" id="1.10.10.10">
    <property type="entry name" value="Winged helix-like DNA-binding domain superfamily/Winged helix DNA-binding domain"/>
    <property type="match status" value="2"/>
</dbReference>
<dbReference type="InterPro" id="IPR007624">
    <property type="entry name" value="RNA_pol_sigma70_r3"/>
</dbReference>
<reference evidence="10" key="1">
    <citation type="submission" date="2018-05" db="EMBL/GenBank/DDBJ databases">
        <authorList>
            <person name="Hao L."/>
        </authorList>
    </citation>
    <scope>NUCLEOTIDE SEQUENCE [LARGE SCALE GENOMIC DNA]</scope>
</reference>
<sequence length="314" mass="36215">MEVVRFGNEVTEDQDAAEEEVTWWDTERESRRSPENPIRTYFDEISRVPLLTKEEEVALAQRVEAGDKEAKEKLAEANLRLVVSIAKKYRGCGLPFLDLIQEGNLGLMKAVEKFDWRKGYKFSTYATWWIRQAILRAITNRSRTIRVPTHINELIRKIHQAERDHLKEHGIGPSLEELAEGLDTTVDNIVKAKKTSQYTASLDTPIGYDDEGAVLGDFIEDEGAVSPTRETFKELLQHELQKALKERLTPRERRVIELRYGLDGNPPKTLDDVGDIFGISRERVRQIQKEGLEKLRDSSVLRKLEQFRQILEES</sequence>
<dbReference type="SUPFAM" id="SSF88659">
    <property type="entry name" value="Sigma3 and sigma4 domains of RNA polymerase sigma factors"/>
    <property type="match status" value="2"/>
</dbReference>
<name>A0A2X3L1H1_9BACT</name>
<dbReference type="AlphaFoldDB" id="A0A2X3L1H1"/>
<feature type="domain" description="RNA polymerase sigma-70" evidence="8">
    <location>
        <begin position="269"/>
        <end position="295"/>
    </location>
</feature>
<evidence type="ECO:0000313" key="9">
    <source>
        <dbReference type="EMBL" id="SQD93019.1"/>
    </source>
</evidence>
<dbReference type="InterPro" id="IPR013324">
    <property type="entry name" value="RNA_pol_sigma_r3/r4-like"/>
</dbReference>